<name>A0A4Z0AB99_9AGAM</name>
<dbReference type="PROSITE" id="PS50005">
    <property type="entry name" value="TPR"/>
    <property type="match status" value="1"/>
</dbReference>
<dbReference type="OrthoDB" id="2423701at2759"/>
<gene>
    <name evidence="4" type="ORF">EWM64_g403</name>
</gene>
<dbReference type="Gene3D" id="1.25.40.10">
    <property type="entry name" value="Tetratricopeptide repeat domain"/>
    <property type="match status" value="1"/>
</dbReference>
<protein>
    <submittedName>
        <fullName evidence="4">Uncharacterized protein</fullName>
    </submittedName>
</protein>
<evidence type="ECO:0000313" key="5">
    <source>
        <dbReference type="Proteomes" id="UP000298061"/>
    </source>
</evidence>
<evidence type="ECO:0000256" key="3">
    <source>
        <dbReference type="PROSITE-ProRule" id="PRU00339"/>
    </source>
</evidence>
<proteinExistence type="predicted"/>
<keyword evidence="5" id="KW-1185">Reference proteome</keyword>
<dbReference type="GO" id="GO:0060090">
    <property type="term" value="F:molecular adaptor activity"/>
    <property type="evidence" value="ECO:0007669"/>
    <property type="project" value="TreeGrafter"/>
</dbReference>
<dbReference type="GO" id="GO:0072380">
    <property type="term" value="C:TRC complex"/>
    <property type="evidence" value="ECO:0007669"/>
    <property type="project" value="TreeGrafter"/>
</dbReference>
<dbReference type="EMBL" id="SFCI01000019">
    <property type="protein sequence ID" value="TFY83617.1"/>
    <property type="molecule type" value="Genomic_DNA"/>
</dbReference>
<dbReference type="SUPFAM" id="SSF48452">
    <property type="entry name" value="TPR-like"/>
    <property type="match status" value="1"/>
</dbReference>
<evidence type="ECO:0000256" key="2">
    <source>
        <dbReference type="ARBA" id="ARBA00022803"/>
    </source>
</evidence>
<sequence>MSSNKAAGLKAEGNAFYTKKEYQPAIGKYTEAIAVDGKNAVLYCNRAACHLALKDYQKARADSQKATELDPKYSKAWGRLATSFEVPIDAWNKALSSAEPKQQDQYKTALLAALNKLTMNGEQLSEAMMGLTMKTSDDAAKNPPWVLAKQLLPRLERDGNWGSSAFVITFAADQFIDGCRLMKMSKRIMTPMGYAMAGPSGAIEQMSNALIQDQRCFAISDPKWADMWNLQVEMEMRQFGAPNPALSADGIIAEARKMRAEGGFDRVRPAIGILLRVMFMRASVEAGLKSKHAEAVAAYDKVLKVQRWGREEWKNISKDDRGAVFEDTLIRGVRCLRLDSYMQAVQTDKTGRFTFDGLRAEAEDLLNEVRSTPLAVDPEHPRFQTAFSFYPQGQALSMLGMYYNIKGQATRRTELLKKSAKLYFEAAKMYPEDDEMHLWFLQSGLCILFNSGAPLKETMPLLDRIRRLQPIMVKIWKNSALGMQGRDAATQPYLSFEEKIKKDLAAGRVSLEDVRAP</sequence>
<comment type="caution">
    <text evidence="4">The sequence shown here is derived from an EMBL/GenBank/DDBJ whole genome shotgun (WGS) entry which is preliminary data.</text>
</comment>
<evidence type="ECO:0000313" key="4">
    <source>
        <dbReference type="EMBL" id="TFY83617.1"/>
    </source>
</evidence>
<keyword evidence="1" id="KW-0677">Repeat</keyword>
<feature type="repeat" description="TPR" evidence="3">
    <location>
        <begin position="40"/>
        <end position="73"/>
    </location>
</feature>
<dbReference type="SMART" id="SM00028">
    <property type="entry name" value="TPR"/>
    <property type="match status" value="3"/>
</dbReference>
<reference evidence="4 5" key="1">
    <citation type="submission" date="2019-02" db="EMBL/GenBank/DDBJ databases">
        <title>Genome sequencing of the rare red list fungi Hericium alpestre (H. flagellum).</title>
        <authorList>
            <person name="Buettner E."/>
            <person name="Kellner H."/>
        </authorList>
    </citation>
    <scope>NUCLEOTIDE SEQUENCE [LARGE SCALE GENOMIC DNA]</scope>
    <source>
        <strain evidence="4 5">DSM 108284</strain>
    </source>
</reference>
<dbReference type="GO" id="GO:0016020">
    <property type="term" value="C:membrane"/>
    <property type="evidence" value="ECO:0007669"/>
    <property type="project" value="TreeGrafter"/>
</dbReference>
<dbReference type="GO" id="GO:0006620">
    <property type="term" value="P:post-translational protein targeting to endoplasmic reticulum membrane"/>
    <property type="evidence" value="ECO:0007669"/>
    <property type="project" value="TreeGrafter"/>
</dbReference>
<dbReference type="InterPro" id="IPR019734">
    <property type="entry name" value="TPR_rpt"/>
</dbReference>
<dbReference type="Proteomes" id="UP000298061">
    <property type="component" value="Unassembled WGS sequence"/>
</dbReference>
<dbReference type="InterPro" id="IPR047150">
    <property type="entry name" value="SGT"/>
</dbReference>
<evidence type="ECO:0000256" key="1">
    <source>
        <dbReference type="ARBA" id="ARBA00022737"/>
    </source>
</evidence>
<accession>A0A4Z0AB99</accession>
<dbReference type="STRING" id="135208.A0A4Z0AB99"/>
<keyword evidence="2 3" id="KW-0802">TPR repeat</keyword>
<dbReference type="PANTHER" id="PTHR45831:SF2">
    <property type="entry name" value="LD24721P"/>
    <property type="match status" value="1"/>
</dbReference>
<organism evidence="4 5">
    <name type="scientific">Hericium alpestre</name>
    <dbReference type="NCBI Taxonomy" id="135208"/>
    <lineage>
        <taxon>Eukaryota</taxon>
        <taxon>Fungi</taxon>
        <taxon>Dikarya</taxon>
        <taxon>Basidiomycota</taxon>
        <taxon>Agaricomycotina</taxon>
        <taxon>Agaricomycetes</taxon>
        <taxon>Russulales</taxon>
        <taxon>Hericiaceae</taxon>
        <taxon>Hericium</taxon>
    </lineage>
</organism>
<dbReference type="InterPro" id="IPR011990">
    <property type="entry name" value="TPR-like_helical_dom_sf"/>
</dbReference>
<dbReference type="PANTHER" id="PTHR45831">
    <property type="entry name" value="LD24721P"/>
    <property type="match status" value="1"/>
</dbReference>
<dbReference type="AlphaFoldDB" id="A0A4Z0AB99"/>